<evidence type="ECO:0000256" key="1">
    <source>
        <dbReference type="SAM" id="SignalP"/>
    </source>
</evidence>
<dbReference type="AlphaFoldDB" id="A0A7X1AUR6"/>
<gene>
    <name evidence="2" type="ORF">H5P30_01170</name>
</gene>
<keyword evidence="1" id="KW-0732">Signal</keyword>
<accession>A0A7X1AUR6</accession>
<comment type="caution">
    <text evidence="2">The sequence shown here is derived from an EMBL/GenBank/DDBJ whole genome shotgun (WGS) entry which is preliminary data.</text>
</comment>
<evidence type="ECO:0008006" key="4">
    <source>
        <dbReference type="Google" id="ProtNLM"/>
    </source>
</evidence>
<keyword evidence="3" id="KW-1185">Reference proteome</keyword>
<feature type="chain" id="PRO_5031439497" description="PEP-CTERM sorting domain-containing protein" evidence="1">
    <location>
        <begin position="24"/>
        <end position="247"/>
    </location>
</feature>
<protein>
    <recommendedName>
        <fullName evidence="4">PEP-CTERM sorting domain-containing protein</fullName>
    </recommendedName>
</protein>
<evidence type="ECO:0000313" key="2">
    <source>
        <dbReference type="EMBL" id="MBC2600385.1"/>
    </source>
</evidence>
<proteinExistence type="predicted"/>
<name>A0A7X1AUR6_9BACT</name>
<evidence type="ECO:0000313" key="3">
    <source>
        <dbReference type="Proteomes" id="UP000525652"/>
    </source>
</evidence>
<reference evidence="2 3" key="1">
    <citation type="submission" date="2020-07" db="EMBL/GenBank/DDBJ databases">
        <authorList>
            <person name="Feng X."/>
        </authorList>
    </citation>
    <scope>NUCLEOTIDE SEQUENCE [LARGE SCALE GENOMIC DNA]</scope>
    <source>
        <strain evidence="2 3">JCM14086</strain>
    </source>
</reference>
<organism evidence="2 3">
    <name type="scientific">Puniceicoccus vermicola</name>
    <dbReference type="NCBI Taxonomy" id="388746"/>
    <lineage>
        <taxon>Bacteria</taxon>
        <taxon>Pseudomonadati</taxon>
        <taxon>Verrucomicrobiota</taxon>
        <taxon>Opitutia</taxon>
        <taxon>Puniceicoccales</taxon>
        <taxon>Puniceicoccaceae</taxon>
        <taxon>Puniceicoccus</taxon>
    </lineage>
</organism>
<dbReference type="RefSeq" id="WP_185691134.1">
    <property type="nucleotide sequence ID" value="NZ_JACHVA010000016.1"/>
</dbReference>
<sequence>MKIRTLAFISTAVSLVAATSVQAAFITGVGDPSYDIDLTDFNLTSLGSSDWAYWDSATSASTNSKSGADLISGVSIVGSGALANSSSANAALTFSFTDGVSPVSESALGSIGGVFSNNYDNTVAEGLQFSVTLPTTEVYELRIWGGAFRSGEYDLTITMAGADPLTTSRTYSGNDLQTNYYTFQLQADSADTDATISLLDLDFSTAVAGEGVRLYGVSLATIPEPNAALAVGLFVVASVVMCRRKKC</sequence>
<dbReference type="Proteomes" id="UP000525652">
    <property type="component" value="Unassembled WGS sequence"/>
</dbReference>
<feature type="signal peptide" evidence="1">
    <location>
        <begin position="1"/>
        <end position="23"/>
    </location>
</feature>
<dbReference type="EMBL" id="JACHVA010000016">
    <property type="protein sequence ID" value="MBC2600385.1"/>
    <property type="molecule type" value="Genomic_DNA"/>
</dbReference>